<dbReference type="PANTHER" id="PTHR11060:SF0">
    <property type="entry name" value="PROTEIN MEMO1"/>
    <property type="match status" value="1"/>
</dbReference>
<organism evidence="2 3">
    <name type="scientific">Cyclospora cayetanensis</name>
    <dbReference type="NCBI Taxonomy" id="88456"/>
    <lineage>
        <taxon>Eukaryota</taxon>
        <taxon>Sar</taxon>
        <taxon>Alveolata</taxon>
        <taxon>Apicomplexa</taxon>
        <taxon>Conoidasida</taxon>
        <taxon>Coccidia</taxon>
        <taxon>Eucoccidiorida</taxon>
        <taxon>Eimeriorina</taxon>
        <taxon>Eimeriidae</taxon>
        <taxon>Cyclospora</taxon>
    </lineage>
</organism>
<dbReference type="RefSeq" id="XP_026193948.1">
    <property type="nucleotide sequence ID" value="XM_026338163.1"/>
</dbReference>
<sequence>MELTRRSGGRRAAHAGTWYDADCTSLKSQLHCWLDSSSKICDGRIKALICPHAGLRFSGYTAACAWKQVDPSNIKRIFLLGPSHYKYFIGVALPPKHCEEYLTPLGGLSLDTEVLEAFRSNGTFCELSPAEDEEEHSLELMLPFIRHIFPEGIKIIPMIVGELRQQEECQKFADVLIDYFLHDLLDTAAARNDKGFSTKLIAYSQVGFDALGCWLCALRFKVCQSLSASDSPHAEAMLVLKEVAYILQSDRGSCVTLFISTMAGQLLHSEA</sequence>
<keyword evidence="2" id="KW-1185">Reference proteome</keyword>
<dbReference type="Pfam" id="PF01875">
    <property type="entry name" value="Memo"/>
    <property type="match status" value="1"/>
</dbReference>
<dbReference type="AlphaFoldDB" id="A0A6P6S1F8"/>
<dbReference type="Gene3D" id="3.40.830.10">
    <property type="entry name" value="LigB-like"/>
    <property type="match status" value="1"/>
</dbReference>
<protein>
    <submittedName>
        <fullName evidence="3">Protein MEMO1</fullName>
    </submittedName>
</protein>
<dbReference type="NCBIfam" id="TIGR04336">
    <property type="entry name" value="AmmeMemoSam_B"/>
    <property type="match status" value="1"/>
</dbReference>
<dbReference type="InterPro" id="IPR002737">
    <property type="entry name" value="MEMO1_fam"/>
</dbReference>
<dbReference type="Proteomes" id="UP000515125">
    <property type="component" value="Unplaced"/>
</dbReference>
<evidence type="ECO:0000313" key="3">
    <source>
        <dbReference type="RefSeq" id="XP_026193948.1"/>
    </source>
</evidence>
<name>A0A6P6S1F8_9EIME</name>
<dbReference type="CDD" id="cd07361">
    <property type="entry name" value="MEMO_like"/>
    <property type="match status" value="1"/>
</dbReference>
<reference evidence="3" key="1">
    <citation type="submission" date="2025-08" db="UniProtKB">
        <authorList>
            <consortium name="RefSeq"/>
        </authorList>
    </citation>
    <scope>IDENTIFICATION</scope>
</reference>
<evidence type="ECO:0000313" key="2">
    <source>
        <dbReference type="Proteomes" id="UP000515125"/>
    </source>
</evidence>
<dbReference type="PANTHER" id="PTHR11060">
    <property type="entry name" value="PROTEIN MEMO1"/>
    <property type="match status" value="1"/>
</dbReference>
<proteinExistence type="inferred from homology"/>
<evidence type="ECO:0000256" key="1">
    <source>
        <dbReference type="ARBA" id="ARBA00006315"/>
    </source>
</evidence>
<accession>A0A6P6S1F8</accession>
<gene>
    <name evidence="3" type="primary">LOC34619891</name>
</gene>
<comment type="similarity">
    <text evidence="1">Belongs to the MEMO1 family.</text>
</comment>
<dbReference type="OrthoDB" id="417112at2759"/>
<dbReference type="GeneID" id="34619891"/>